<accession>A0ABU7TAA5</accession>
<evidence type="ECO:0000313" key="1">
    <source>
        <dbReference type="EMBL" id="MEE7457488.1"/>
    </source>
</evidence>
<protein>
    <recommendedName>
        <fullName evidence="3">PEGA domain-containing protein</fullName>
    </recommendedName>
</protein>
<comment type="caution">
    <text evidence="1">The sequence shown here is derived from an EMBL/GenBank/DDBJ whole genome shotgun (WGS) entry which is preliminary data.</text>
</comment>
<organism evidence="1 2">
    <name type="scientific">Methylobacterium radiotolerans</name>
    <dbReference type="NCBI Taxonomy" id="31998"/>
    <lineage>
        <taxon>Bacteria</taxon>
        <taxon>Pseudomonadati</taxon>
        <taxon>Pseudomonadota</taxon>
        <taxon>Alphaproteobacteria</taxon>
        <taxon>Hyphomicrobiales</taxon>
        <taxon>Methylobacteriaceae</taxon>
        <taxon>Methylobacterium</taxon>
    </lineage>
</organism>
<name>A0ABU7TAA5_9HYPH</name>
<proteinExistence type="predicted"/>
<sequence>MAPSAGPLAMTFFAPLSARTILPPLAVALGSLGAVLAVSTLAAQAGGAARWALRPKAEPVAAAPAEIAPVPVLRGSKSVPLSELPGERRTVRIVYQGYVPAESR</sequence>
<evidence type="ECO:0008006" key="3">
    <source>
        <dbReference type="Google" id="ProtNLM"/>
    </source>
</evidence>
<dbReference type="Proteomes" id="UP001349262">
    <property type="component" value="Unassembled WGS sequence"/>
</dbReference>
<keyword evidence="2" id="KW-1185">Reference proteome</keyword>
<reference evidence="1 2" key="1">
    <citation type="journal article" date="2012" name="Genet. Mol. Biol.">
        <title>Analysis of 16S rRNA and mxaF genes revealing insights into Methylobacterium niche-specific plant association.</title>
        <authorList>
            <person name="Dourado M.N."/>
            <person name="Andreote F.D."/>
            <person name="Dini-Andreote F."/>
            <person name="Conti R."/>
            <person name="Araujo J.M."/>
            <person name="Araujo W.L."/>
        </authorList>
    </citation>
    <scope>NUCLEOTIDE SEQUENCE [LARGE SCALE GENOMIC DNA]</scope>
    <source>
        <strain evidence="1 2">SR1.6/4</strain>
    </source>
</reference>
<evidence type="ECO:0000313" key="2">
    <source>
        <dbReference type="Proteomes" id="UP001349262"/>
    </source>
</evidence>
<dbReference type="EMBL" id="MLBY01000004">
    <property type="protein sequence ID" value="MEE7457488.1"/>
    <property type="molecule type" value="Genomic_DNA"/>
</dbReference>
<gene>
    <name evidence="1" type="ORF">MRSR164_12055</name>
</gene>